<organism evidence="2 3">
    <name type="scientific">Streptomyces capoamus</name>
    <dbReference type="NCBI Taxonomy" id="68183"/>
    <lineage>
        <taxon>Bacteria</taxon>
        <taxon>Bacillati</taxon>
        <taxon>Actinomycetota</taxon>
        <taxon>Actinomycetes</taxon>
        <taxon>Kitasatosporales</taxon>
        <taxon>Streptomycetaceae</taxon>
        <taxon>Streptomyces</taxon>
    </lineage>
</organism>
<name>A0A919KG29_9ACTN</name>
<gene>
    <name evidence="2" type="ORF">GCM10018980_73810</name>
</gene>
<reference evidence="3" key="1">
    <citation type="journal article" date="2019" name="Int. J. Syst. Evol. Microbiol.">
        <title>The Global Catalogue of Microorganisms (GCM) 10K type strain sequencing project: providing services to taxonomists for standard genome sequencing and annotation.</title>
        <authorList>
            <consortium name="The Broad Institute Genomics Platform"/>
            <consortium name="The Broad Institute Genome Sequencing Center for Infectious Disease"/>
            <person name="Wu L."/>
            <person name="Ma J."/>
        </authorList>
    </citation>
    <scope>NUCLEOTIDE SEQUENCE [LARGE SCALE GENOMIC DNA]</scope>
    <source>
        <strain evidence="3">JCM 4253</strain>
    </source>
</reference>
<evidence type="ECO:0000313" key="2">
    <source>
        <dbReference type="EMBL" id="GHG76094.1"/>
    </source>
</evidence>
<sequence>MTTEPIPIGWVPENGNSHADTATTADGASPSAHAPGRRFCRNSAAATRPTNSPATGEAMVASAASGAAARAFAQRLYRHRYGQQNTAATAPSANIVPSPKVTRPEIALARNAATPPSEAHSGLRTARLRIRTSVSSAADTVPAIIIVVRTPRTDIRYGDTTLYDTGCMPPYQARLYAESGCRPTNSAHASCAARSPPLFAKVKNQMMCSTPASIVTDSTGCRSIRCLRGSSAASVRARAPGRTSGVRLSASGADPRIREPAPGSGSALSARVGSAVAT</sequence>
<keyword evidence="3" id="KW-1185">Reference proteome</keyword>
<evidence type="ECO:0000313" key="3">
    <source>
        <dbReference type="Proteomes" id="UP000619355"/>
    </source>
</evidence>
<proteinExistence type="predicted"/>
<accession>A0A919KG29</accession>
<dbReference type="AlphaFoldDB" id="A0A919KG29"/>
<dbReference type="EMBL" id="BNBF01000040">
    <property type="protein sequence ID" value="GHG76094.1"/>
    <property type="molecule type" value="Genomic_DNA"/>
</dbReference>
<feature type="region of interest" description="Disordered" evidence="1">
    <location>
        <begin position="1"/>
        <end position="37"/>
    </location>
</feature>
<feature type="compositionally biased region" description="Polar residues" evidence="1">
    <location>
        <begin position="14"/>
        <end position="26"/>
    </location>
</feature>
<evidence type="ECO:0000256" key="1">
    <source>
        <dbReference type="SAM" id="MobiDB-lite"/>
    </source>
</evidence>
<comment type="caution">
    <text evidence="2">The sequence shown here is derived from an EMBL/GenBank/DDBJ whole genome shotgun (WGS) entry which is preliminary data.</text>
</comment>
<dbReference type="Proteomes" id="UP000619355">
    <property type="component" value="Unassembled WGS sequence"/>
</dbReference>
<feature type="region of interest" description="Disordered" evidence="1">
    <location>
        <begin position="237"/>
        <end position="278"/>
    </location>
</feature>
<protein>
    <submittedName>
        <fullName evidence="2">Uncharacterized protein</fullName>
    </submittedName>
</protein>